<gene>
    <name evidence="2" type="ORF">BDY21DRAFT_365591</name>
</gene>
<dbReference type="EMBL" id="MU001687">
    <property type="protein sequence ID" value="KAF2455388.1"/>
    <property type="molecule type" value="Genomic_DNA"/>
</dbReference>
<proteinExistence type="predicted"/>
<evidence type="ECO:0000256" key="1">
    <source>
        <dbReference type="SAM" id="MobiDB-lite"/>
    </source>
</evidence>
<accession>A0A6A6NUY6</accession>
<dbReference type="AlphaFoldDB" id="A0A6A6NUY6"/>
<reference evidence="2" key="1">
    <citation type="journal article" date="2020" name="Stud. Mycol.">
        <title>101 Dothideomycetes genomes: a test case for predicting lifestyles and emergence of pathogens.</title>
        <authorList>
            <person name="Haridas S."/>
            <person name="Albert R."/>
            <person name="Binder M."/>
            <person name="Bloem J."/>
            <person name="Labutti K."/>
            <person name="Salamov A."/>
            <person name="Andreopoulos B."/>
            <person name="Baker S."/>
            <person name="Barry K."/>
            <person name="Bills G."/>
            <person name="Bluhm B."/>
            <person name="Cannon C."/>
            <person name="Castanera R."/>
            <person name="Culley D."/>
            <person name="Daum C."/>
            <person name="Ezra D."/>
            <person name="Gonzalez J."/>
            <person name="Henrissat B."/>
            <person name="Kuo A."/>
            <person name="Liang C."/>
            <person name="Lipzen A."/>
            <person name="Lutzoni F."/>
            <person name="Magnuson J."/>
            <person name="Mondo S."/>
            <person name="Nolan M."/>
            <person name="Ohm R."/>
            <person name="Pangilinan J."/>
            <person name="Park H.-J."/>
            <person name="Ramirez L."/>
            <person name="Alfaro M."/>
            <person name="Sun H."/>
            <person name="Tritt A."/>
            <person name="Yoshinaga Y."/>
            <person name="Zwiers L.-H."/>
            <person name="Turgeon B."/>
            <person name="Goodwin S."/>
            <person name="Spatafora J."/>
            <person name="Crous P."/>
            <person name="Grigoriev I."/>
        </authorList>
    </citation>
    <scope>NUCLEOTIDE SEQUENCE</scope>
    <source>
        <strain evidence="2">ATCC 16933</strain>
    </source>
</reference>
<name>A0A6A6NUY6_9PEZI</name>
<keyword evidence="3" id="KW-1185">Reference proteome</keyword>
<sequence length="219" mass="22907">MVAELELLTTPTTTTTTPFLNADGEKQWTGLQVKAGVGDQQHSSKLAGWWSGAVGQESSKRPDAATSGAVAWRGERSKQQQRPAGAFPRATERRAANGGSGNGSSGSSNGQQQQQRQQQPLAGEGREAGQTRRPLALARTYVHGGAVARQRKGGRAAGGCAAPPAGPRPRRARPRPALPHAPTPLAGAESGSLLLRAVRDGERDAPPAPSRLRARHNTT</sequence>
<evidence type="ECO:0000313" key="3">
    <source>
        <dbReference type="Proteomes" id="UP000799766"/>
    </source>
</evidence>
<dbReference type="Proteomes" id="UP000799766">
    <property type="component" value="Unassembled WGS sequence"/>
</dbReference>
<evidence type="ECO:0000313" key="2">
    <source>
        <dbReference type="EMBL" id="KAF2455388.1"/>
    </source>
</evidence>
<feature type="compositionally biased region" description="Low complexity" evidence="1">
    <location>
        <begin position="105"/>
        <end position="119"/>
    </location>
</feature>
<protein>
    <submittedName>
        <fullName evidence="2">Uncharacterized protein</fullName>
    </submittedName>
</protein>
<feature type="compositionally biased region" description="Low complexity" evidence="1">
    <location>
        <begin position="9"/>
        <end position="18"/>
    </location>
</feature>
<organism evidence="2 3">
    <name type="scientific">Lineolata rhizophorae</name>
    <dbReference type="NCBI Taxonomy" id="578093"/>
    <lineage>
        <taxon>Eukaryota</taxon>
        <taxon>Fungi</taxon>
        <taxon>Dikarya</taxon>
        <taxon>Ascomycota</taxon>
        <taxon>Pezizomycotina</taxon>
        <taxon>Dothideomycetes</taxon>
        <taxon>Dothideomycetes incertae sedis</taxon>
        <taxon>Lineolatales</taxon>
        <taxon>Lineolataceae</taxon>
        <taxon>Lineolata</taxon>
    </lineage>
</organism>
<feature type="region of interest" description="Disordered" evidence="1">
    <location>
        <begin position="1"/>
        <end position="22"/>
    </location>
</feature>
<feature type="region of interest" description="Disordered" evidence="1">
    <location>
        <begin position="36"/>
        <end position="219"/>
    </location>
</feature>